<name>A0A0S7E843_9FLAO</name>
<evidence type="ECO:0000313" key="1">
    <source>
        <dbReference type="EMBL" id="ALU28272.1"/>
    </source>
</evidence>
<dbReference type="RefSeq" id="WP_006259674.1">
    <property type="nucleotide sequence ID" value="NZ_BCMQ01000005.1"/>
</dbReference>
<organism evidence="1 2">
    <name type="scientific">Myroides odoratimimus</name>
    <dbReference type="NCBI Taxonomy" id="76832"/>
    <lineage>
        <taxon>Bacteria</taxon>
        <taxon>Pseudomonadati</taxon>
        <taxon>Bacteroidota</taxon>
        <taxon>Flavobacteriia</taxon>
        <taxon>Flavobacteriales</taxon>
        <taxon>Flavobacteriaceae</taxon>
        <taxon>Myroides</taxon>
    </lineage>
</organism>
<evidence type="ECO:0000313" key="2">
    <source>
        <dbReference type="Proteomes" id="UP000069030"/>
    </source>
</evidence>
<dbReference type="Proteomes" id="UP000069030">
    <property type="component" value="Chromosome"/>
</dbReference>
<accession>A0A0S7E843</accession>
<dbReference type="EMBL" id="CP013690">
    <property type="protein sequence ID" value="ALU28272.1"/>
    <property type="molecule type" value="Genomic_DNA"/>
</dbReference>
<protein>
    <submittedName>
        <fullName evidence="1">Uncharacterized protein</fullName>
    </submittedName>
</protein>
<dbReference type="KEGG" id="mod:AS202_03530"/>
<dbReference type="GeneID" id="66973880"/>
<proteinExistence type="predicted"/>
<dbReference type="AlphaFoldDB" id="A0A0S7E843"/>
<sequence>MKTTFKLVLVAVLAFASTSTFAQDKKSTGSTNLNVNLSDVYELTVKNPNVNIQMNTVEQFQKGSTSGELQNHLEVTATQKYEVKVIASSDLTNDGVSIPVNTVEVRVKGNNNLAEGAAPANFNATHNITPLATTESSSLITTSAGSAKMGYAIEYAIPASQTSAYTDKKAGTYSTTVTYNLYAL</sequence>
<gene>
    <name evidence="1" type="ORF">AS202_03530</name>
</gene>
<reference evidence="1 2" key="1">
    <citation type="journal article" date="2016" name="J. Zhejiang Univ. Sci. B">
        <title>Antibiotic resistance mechanisms of Myroides sp.</title>
        <authorList>
            <person name="Hu S."/>
            <person name="Yuan S."/>
            <person name="Qu H."/>
            <person name="Jiang T."/>
            <person name="Zhou Y."/>
            <person name="Wang M."/>
            <person name="Ming D."/>
        </authorList>
    </citation>
    <scope>NUCLEOTIDE SEQUENCE [LARGE SCALE GENOMIC DNA]</scope>
    <source>
        <strain evidence="1 2">PR63039</strain>
    </source>
</reference>